<dbReference type="HOGENOM" id="CLU_058202_1_0_6"/>
<comment type="subcellular location">
    <subcellularLocation>
        <location evidence="1">Cell outer membrane</location>
        <topology evidence="1">Multi-pass membrane protein</topology>
    </subcellularLocation>
</comment>
<evidence type="ECO:0000256" key="3">
    <source>
        <dbReference type="ARBA" id="ARBA00023136"/>
    </source>
</evidence>
<evidence type="ECO:0000313" key="6">
    <source>
        <dbReference type="Proteomes" id="UP000006683"/>
    </source>
</evidence>
<dbReference type="InterPro" id="IPR033900">
    <property type="entry name" value="Gram_neg_porin_domain"/>
</dbReference>
<dbReference type="InterPro" id="IPR001702">
    <property type="entry name" value="Porin_Gram-ve"/>
</dbReference>
<name>E1SV34_FERBD</name>
<dbReference type="InterPro" id="IPR050298">
    <property type="entry name" value="Gram-neg_bact_OMP"/>
</dbReference>
<keyword evidence="6" id="KW-1185">Reference proteome</keyword>
<protein>
    <submittedName>
        <fullName evidence="5">Porin Gram-negative type</fullName>
    </submittedName>
</protein>
<keyword evidence="2 4" id="KW-0732">Signal</keyword>
<dbReference type="RefSeq" id="WP_013346640.1">
    <property type="nucleotide sequence ID" value="NC_014541.1"/>
</dbReference>
<accession>E1SV34</accession>
<gene>
    <name evidence="5" type="ordered locus">Fbal_3135</name>
</gene>
<dbReference type="EMBL" id="CP002209">
    <property type="protein sequence ID" value="ADN77334.1"/>
    <property type="molecule type" value="Genomic_DNA"/>
</dbReference>
<feature type="chain" id="PRO_5003151678" evidence="4">
    <location>
        <begin position="21"/>
        <end position="366"/>
    </location>
</feature>
<dbReference type="PANTHER" id="PTHR34501">
    <property type="entry name" value="PROTEIN YDDL-RELATED"/>
    <property type="match status" value="1"/>
</dbReference>
<dbReference type="AlphaFoldDB" id="E1SV34"/>
<dbReference type="SUPFAM" id="SSF56935">
    <property type="entry name" value="Porins"/>
    <property type="match status" value="1"/>
</dbReference>
<evidence type="ECO:0000256" key="2">
    <source>
        <dbReference type="ARBA" id="ARBA00022729"/>
    </source>
</evidence>
<dbReference type="InterPro" id="IPR023614">
    <property type="entry name" value="Porin_dom_sf"/>
</dbReference>
<dbReference type="Gene3D" id="2.40.160.10">
    <property type="entry name" value="Porin"/>
    <property type="match status" value="1"/>
</dbReference>
<feature type="signal peptide" evidence="4">
    <location>
        <begin position="1"/>
        <end position="20"/>
    </location>
</feature>
<dbReference type="Pfam" id="PF00267">
    <property type="entry name" value="Porin_1"/>
    <property type="match status" value="1"/>
</dbReference>
<dbReference type="GO" id="GO:0034220">
    <property type="term" value="P:monoatomic ion transmembrane transport"/>
    <property type="evidence" value="ECO:0007669"/>
    <property type="project" value="InterPro"/>
</dbReference>
<dbReference type="GO" id="GO:0009279">
    <property type="term" value="C:cell outer membrane"/>
    <property type="evidence" value="ECO:0007669"/>
    <property type="project" value="UniProtKB-SubCell"/>
</dbReference>
<organism evidence="5 6">
    <name type="scientific">Ferrimonas balearica (strain DSM 9799 / CCM 4581 / KCTC 23876 / PAT)</name>
    <dbReference type="NCBI Taxonomy" id="550540"/>
    <lineage>
        <taxon>Bacteria</taxon>
        <taxon>Pseudomonadati</taxon>
        <taxon>Pseudomonadota</taxon>
        <taxon>Gammaproteobacteria</taxon>
        <taxon>Alteromonadales</taxon>
        <taxon>Ferrimonadaceae</taxon>
        <taxon>Ferrimonas</taxon>
    </lineage>
</organism>
<dbReference type="GeneID" id="67183353"/>
<reference evidence="5 6" key="1">
    <citation type="journal article" date="2010" name="Stand. Genomic Sci.">
        <title>Complete genome sequence of Ferrimonas balearica type strain (PAT).</title>
        <authorList>
            <person name="Nolan M."/>
            <person name="Sikorski J."/>
            <person name="Davenport K."/>
            <person name="Lucas S."/>
            <person name="Glavina Del Rio T."/>
            <person name="Tice H."/>
            <person name="Cheng J."/>
            <person name="Goodwin L."/>
            <person name="Pitluck S."/>
            <person name="Liolios K."/>
            <person name="Ivanova N."/>
            <person name="Mavromatis K."/>
            <person name="Ovchinnikova G."/>
            <person name="Pati A."/>
            <person name="Chen A."/>
            <person name="Palaniappan K."/>
            <person name="Land M."/>
            <person name="Hauser L."/>
            <person name="Chang Y."/>
            <person name="Jeffries C."/>
            <person name="Tapia R."/>
            <person name="Brettin T."/>
            <person name="Detter J."/>
            <person name="Han C."/>
            <person name="Yasawong M."/>
            <person name="Rohde M."/>
            <person name="Tindall B."/>
            <person name="Goker M."/>
            <person name="Woyke T."/>
            <person name="Bristow J."/>
            <person name="Eisen J."/>
            <person name="Markowitz V."/>
            <person name="Hugenholtz P."/>
            <person name="Kyrpides N."/>
            <person name="Klenk H."/>
            <person name="Lapidus A."/>
        </authorList>
    </citation>
    <scope>NUCLEOTIDE SEQUENCE [LARGE SCALE GENOMIC DNA]</scope>
    <source>
        <strain evidence="6">DSM 9799 / CCM 4581 / KCTC 23876 / PAT</strain>
    </source>
</reference>
<evidence type="ECO:0000256" key="1">
    <source>
        <dbReference type="ARBA" id="ARBA00004571"/>
    </source>
</evidence>
<dbReference type="Proteomes" id="UP000006683">
    <property type="component" value="Chromosome"/>
</dbReference>
<evidence type="ECO:0000256" key="4">
    <source>
        <dbReference type="SAM" id="SignalP"/>
    </source>
</evidence>
<dbReference type="PANTHER" id="PTHR34501:SF2">
    <property type="entry name" value="OUTER MEMBRANE PORIN F-RELATED"/>
    <property type="match status" value="1"/>
</dbReference>
<dbReference type="KEGG" id="fbl:Fbal_3135"/>
<sequence length="366" mass="40282">MKKSILFLSVAAAMAMPAQAVELYNDGVNQITLGGHLTAQLSNVDWYQGVDVDTQLRPNSPRINFGFNRDLGNGYALDAKIETGYNMMTSGNSFSTRLGYMGVSHEDYGRLSFGKEWSTYYDAAWWTDMPVVFSSDQLGIYTGDTDGGDSGMGRADKAIQYRKGFSLGDFGNLNLGLQWQGENGALDQRIGGSLIYQIGEFKLGTSYVGGDINGEYKIYGNTVVDSTKHDAELTSWQVSAAYGQWGKDLYLAASYQQGTNTEAGMRFTGDSIGMEFLAAYGFETNTTAFVSYRQLESDGKVEMAYTDDERPGFADNGDGEWNESFVSFGVHQNLTSNTLLFAEYNISTGDDRDGDNQYAVGFRFFL</sequence>
<keyword evidence="3" id="KW-0472">Membrane</keyword>
<dbReference type="STRING" id="550540.Fbal_3135"/>
<dbReference type="OrthoDB" id="784582at2"/>
<proteinExistence type="predicted"/>
<dbReference type="eggNOG" id="COG3203">
    <property type="taxonomic scope" value="Bacteria"/>
</dbReference>
<dbReference type="CDD" id="cd00342">
    <property type="entry name" value="gram_neg_porins"/>
    <property type="match status" value="1"/>
</dbReference>
<dbReference type="GO" id="GO:0015288">
    <property type="term" value="F:porin activity"/>
    <property type="evidence" value="ECO:0007669"/>
    <property type="project" value="InterPro"/>
</dbReference>
<evidence type="ECO:0000313" key="5">
    <source>
        <dbReference type="EMBL" id="ADN77334.1"/>
    </source>
</evidence>